<keyword evidence="2" id="KW-1185">Reference proteome</keyword>
<dbReference type="EC" id="6.1.1.10" evidence="1"/>
<organism evidence="1 2">
    <name type="scientific">Linderina macrospora</name>
    <dbReference type="NCBI Taxonomy" id="4868"/>
    <lineage>
        <taxon>Eukaryota</taxon>
        <taxon>Fungi</taxon>
        <taxon>Fungi incertae sedis</taxon>
        <taxon>Zoopagomycota</taxon>
        <taxon>Kickxellomycotina</taxon>
        <taxon>Kickxellomycetes</taxon>
        <taxon>Kickxellales</taxon>
        <taxon>Kickxellaceae</taxon>
        <taxon>Linderina</taxon>
    </lineage>
</organism>
<name>A0ACC1IYG4_9FUNG</name>
<evidence type="ECO:0000313" key="1">
    <source>
        <dbReference type="EMBL" id="KAJ1930799.1"/>
    </source>
</evidence>
<evidence type="ECO:0000313" key="2">
    <source>
        <dbReference type="Proteomes" id="UP001150603"/>
    </source>
</evidence>
<gene>
    <name evidence="1" type="primary">MES1_2</name>
    <name evidence="1" type="ORF">FBU59_006934</name>
</gene>
<proteinExistence type="predicted"/>
<sequence>MTIKQITLVNNLAAPPANTPAAAGLLKLFIAAHANSVSITTASAPATTPKSKQPYWITVNDTTLYDMNAAVRLLYNTYAASDRVAVEQVLEWEETQVSQLPVDKDVDQVLVLAESKVDVFGQGAAATVLFGALYYALANAKEAVVDRYPKLKAWFAKQGAEKAVIAALPQYNESVVKVLVREEATLENRNVNPAIEFVFDKSQTVLPKEGEKNVLITSALPYVNNVPHLGNVIGSTLSADVFARYSRVRGNNTL</sequence>
<dbReference type="Proteomes" id="UP001150603">
    <property type="component" value="Unassembled WGS sequence"/>
</dbReference>
<accession>A0ACC1IYG4</accession>
<dbReference type="EMBL" id="JANBPW010006340">
    <property type="protein sequence ID" value="KAJ1930799.1"/>
    <property type="molecule type" value="Genomic_DNA"/>
</dbReference>
<reference evidence="1" key="1">
    <citation type="submission" date="2022-07" db="EMBL/GenBank/DDBJ databases">
        <title>Phylogenomic reconstructions and comparative analyses of Kickxellomycotina fungi.</title>
        <authorList>
            <person name="Reynolds N.K."/>
            <person name="Stajich J.E."/>
            <person name="Barry K."/>
            <person name="Grigoriev I.V."/>
            <person name="Crous P."/>
            <person name="Smith M.E."/>
        </authorList>
    </citation>
    <scope>NUCLEOTIDE SEQUENCE</scope>
    <source>
        <strain evidence="1">NRRL 5244</strain>
    </source>
</reference>
<comment type="caution">
    <text evidence="1">The sequence shown here is derived from an EMBL/GenBank/DDBJ whole genome shotgun (WGS) entry which is preliminary data.</text>
</comment>
<protein>
    <submittedName>
        <fullName evidence="1">Methionine--tRNA ligase mes1</fullName>
        <ecNumber evidence="1">6.1.1.10</ecNumber>
    </submittedName>
</protein>
<feature type="non-terminal residue" evidence="1">
    <location>
        <position position="254"/>
    </location>
</feature>
<keyword evidence="1" id="KW-0436">Ligase</keyword>